<reference evidence="1" key="3">
    <citation type="submission" date="2025-09" db="UniProtKB">
        <authorList>
            <consortium name="Ensembl"/>
        </authorList>
    </citation>
    <scope>IDENTIFICATION</scope>
</reference>
<evidence type="ECO:0000313" key="2">
    <source>
        <dbReference type="Proteomes" id="UP000472271"/>
    </source>
</evidence>
<proteinExistence type="predicted"/>
<reference evidence="1" key="2">
    <citation type="submission" date="2025-08" db="UniProtKB">
        <authorList>
            <consortium name="Ensembl"/>
        </authorList>
    </citation>
    <scope>IDENTIFICATION</scope>
</reference>
<dbReference type="Proteomes" id="UP000472271">
    <property type="component" value="Chromosome 9"/>
</dbReference>
<name>A0A672Z792_9TELE</name>
<evidence type="ECO:0000313" key="1">
    <source>
        <dbReference type="Ensembl" id="ENSSORP00005012729.1"/>
    </source>
</evidence>
<reference evidence="1" key="1">
    <citation type="submission" date="2019-06" db="EMBL/GenBank/DDBJ databases">
        <authorList>
            <consortium name="Wellcome Sanger Institute Data Sharing"/>
        </authorList>
    </citation>
    <scope>NUCLEOTIDE SEQUENCE [LARGE SCALE GENOMIC DNA]</scope>
</reference>
<dbReference type="AlphaFoldDB" id="A0A672Z792"/>
<accession>A0A672Z792</accession>
<dbReference type="Ensembl" id="ENSSORT00005013131.1">
    <property type="protein sequence ID" value="ENSSORP00005012729.1"/>
    <property type="gene ID" value="ENSSORG00005006660.1"/>
</dbReference>
<organism evidence="1 2">
    <name type="scientific">Sphaeramia orbicularis</name>
    <name type="common">orbiculate cardinalfish</name>
    <dbReference type="NCBI Taxonomy" id="375764"/>
    <lineage>
        <taxon>Eukaryota</taxon>
        <taxon>Metazoa</taxon>
        <taxon>Chordata</taxon>
        <taxon>Craniata</taxon>
        <taxon>Vertebrata</taxon>
        <taxon>Euteleostomi</taxon>
        <taxon>Actinopterygii</taxon>
        <taxon>Neopterygii</taxon>
        <taxon>Teleostei</taxon>
        <taxon>Neoteleostei</taxon>
        <taxon>Acanthomorphata</taxon>
        <taxon>Gobiaria</taxon>
        <taxon>Kurtiformes</taxon>
        <taxon>Apogonoidei</taxon>
        <taxon>Apogonidae</taxon>
        <taxon>Apogoninae</taxon>
        <taxon>Sphaeramia</taxon>
    </lineage>
</organism>
<keyword evidence="2" id="KW-1185">Reference proteome</keyword>
<protein>
    <submittedName>
        <fullName evidence="1">Uncharacterized protein</fullName>
    </submittedName>
</protein>
<dbReference type="InParanoid" id="A0A672Z792"/>
<sequence length="75" mass="8580">MVCSVFYSQSLTSSPHSSVGWVADMHPPSRQDYVSITLAGQGSGIYNNSKQWRRQSCWRVNLRTLLLFFLCGLFY</sequence>